<dbReference type="PROSITE" id="PS50068">
    <property type="entry name" value="LDLRA_2"/>
    <property type="match status" value="8"/>
</dbReference>
<gene>
    <name evidence="12" type="ORF">F2P81_019089</name>
</gene>
<feature type="disulfide bond" evidence="6">
    <location>
        <begin position="1197"/>
        <end position="1212"/>
    </location>
</feature>
<comment type="caution">
    <text evidence="12">The sequence shown here is derived from an EMBL/GenBank/DDBJ whole genome shotgun (WGS) entry which is preliminary data.</text>
</comment>
<dbReference type="Gene3D" id="4.10.400.10">
    <property type="entry name" value="Low-density Lipoprotein Receptor"/>
    <property type="match status" value="9"/>
</dbReference>
<keyword evidence="9" id="KW-0732">Signal</keyword>
<feature type="domain" description="MAM" evidence="10">
    <location>
        <begin position="800"/>
        <end position="959"/>
    </location>
</feature>
<dbReference type="CDD" id="cd06263">
    <property type="entry name" value="MAM"/>
    <property type="match status" value="6"/>
</dbReference>
<feature type="region of interest" description="Disordered" evidence="7">
    <location>
        <begin position="1595"/>
        <end position="1625"/>
    </location>
</feature>
<dbReference type="Pfam" id="PF00629">
    <property type="entry name" value="MAM"/>
    <property type="match status" value="6"/>
</dbReference>
<evidence type="ECO:0000256" key="4">
    <source>
        <dbReference type="ARBA" id="ARBA00023157"/>
    </source>
</evidence>
<feature type="disulfide bond" evidence="6">
    <location>
        <begin position="1311"/>
        <end position="1329"/>
    </location>
</feature>
<feature type="disulfide bond" evidence="6">
    <location>
        <begin position="996"/>
        <end position="1011"/>
    </location>
</feature>
<dbReference type="InterPro" id="IPR036055">
    <property type="entry name" value="LDL_receptor-like_sf"/>
</dbReference>
<evidence type="ECO:0000256" key="3">
    <source>
        <dbReference type="ARBA" id="ARBA00022786"/>
    </source>
</evidence>
<dbReference type="EMBL" id="VEVO01000017">
    <property type="protein sequence ID" value="KAF0028002.1"/>
    <property type="molecule type" value="Genomic_DNA"/>
</dbReference>
<keyword evidence="8" id="KW-0472">Membrane</keyword>
<accession>A0A6A4SBG0</accession>
<feature type="disulfide bond" evidence="6">
    <location>
        <begin position="759"/>
        <end position="771"/>
    </location>
</feature>
<dbReference type="Pfam" id="PF00057">
    <property type="entry name" value="Ldl_recept_a"/>
    <property type="match status" value="7"/>
</dbReference>
<keyword evidence="2" id="KW-0677">Repeat</keyword>
<evidence type="ECO:0000259" key="11">
    <source>
        <dbReference type="PROSITE" id="PS50237"/>
    </source>
</evidence>
<feature type="domain" description="HECT" evidence="11">
    <location>
        <begin position="1958"/>
        <end position="2322"/>
    </location>
</feature>
<evidence type="ECO:0000256" key="1">
    <source>
        <dbReference type="ARBA" id="ARBA00022679"/>
    </source>
</evidence>
<dbReference type="FunFam" id="2.60.120.200:FF:000182">
    <property type="entry name" value="MAM and LDL-receptor class A domain-containing protein 1"/>
    <property type="match status" value="1"/>
</dbReference>
<feature type="domain" description="MAM" evidence="10">
    <location>
        <begin position="214"/>
        <end position="264"/>
    </location>
</feature>
<feature type="disulfide bond" evidence="6">
    <location>
        <begin position="977"/>
        <end position="989"/>
    </location>
</feature>
<evidence type="ECO:0000256" key="2">
    <source>
        <dbReference type="ARBA" id="ARBA00022737"/>
    </source>
</evidence>
<comment type="caution">
    <text evidence="6">Lacks conserved residue(s) required for the propagation of feature annotation.</text>
</comment>
<dbReference type="PANTHER" id="PTHR23282">
    <property type="entry name" value="APICAL ENDOSOMAL GLYCOPROTEIN PRECURSOR"/>
    <property type="match status" value="1"/>
</dbReference>
<evidence type="ECO:0000313" key="12">
    <source>
        <dbReference type="EMBL" id="KAF0028002.1"/>
    </source>
</evidence>
<feature type="disulfide bond" evidence="6">
    <location>
        <begin position="1185"/>
        <end position="1203"/>
    </location>
</feature>
<dbReference type="GO" id="GO:0016020">
    <property type="term" value="C:membrane"/>
    <property type="evidence" value="ECO:0007669"/>
    <property type="project" value="InterPro"/>
</dbReference>
<feature type="disulfide bond" evidence="6">
    <location>
        <begin position="1275"/>
        <end position="1290"/>
    </location>
</feature>
<dbReference type="GO" id="GO:0004842">
    <property type="term" value="F:ubiquitin-protein transferase activity"/>
    <property type="evidence" value="ECO:0007669"/>
    <property type="project" value="InterPro"/>
</dbReference>
<dbReference type="Pfam" id="PF00632">
    <property type="entry name" value="HECT"/>
    <property type="match status" value="1"/>
</dbReference>
<dbReference type="InterPro" id="IPR051560">
    <property type="entry name" value="MAM_domain-containing"/>
</dbReference>
<dbReference type="Gene3D" id="2.60.120.200">
    <property type="match status" value="6"/>
</dbReference>
<dbReference type="Gene3D" id="3.90.1750.10">
    <property type="entry name" value="Hect, E3 ligase catalytic domains"/>
    <property type="match status" value="1"/>
</dbReference>
<dbReference type="PROSITE" id="PS50237">
    <property type="entry name" value="HECT"/>
    <property type="match status" value="1"/>
</dbReference>
<evidence type="ECO:0000256" key="6">
    <source>
        <dbReference type="PROSITE-ProRule" id="PRU00124"/>
    </source>
</evidence>
<feature type="transmembrane region" description="Helical" evidence="8">
    <location>
        <begin position="1737"/>
        <end position="1761"/>
    </location>
</feature>
<feature type="region of interest" description="Disordered" evidence="7">
    <location>
        <begin position="1782"/>
        <end position="1802"/>
    </location>
</feature>
<feature type="disulfide bond" evidence="6">
    <location>
        <begin position="1323"/>
        <end position="1338"/>
    </location>
</feature>
<dbReference type="SMART" id="SM00119">
    <property type="entry name" value="HECTc"/>
    <property type="match status" value="1"/>
</dbReference>
<organism evidence="12 13">
    <name type="scientific">Scophthalmus maximus</name>
    <name type="common">Turbot</name>
    <name type="synonym">Psetta maxima</name>
    <dbReference type="NCBI Taxonomy" id="52904"/>
    <lineage>
        <taxon>Eukaryota</taxon>
        <taxon>Metazoa</taxon>
        <taxon>Chordata</taxon>
        <taxon>Craniata</taxon>
        <taxon>Vertebrata</taxon>
        <taxon>Euteleostomi</taxon>
        <taxon>Actinopterygii</taxon>
        <taxon>Neopterygii</taxon>
        <taxon>Teleostei</taxon>
        <taxon>Neoteleostei</taxon>
        <taxon>Acanthomorphata</taxon>
        <taxon>Carangaria</taxon>
        <taxon>Pleuronectiformes</taxon>
        <taxon>Pleuronectoidei</taxon>
        <taxon>Scophthalmidae</taxon>
        <taxon>Scophthalmus</taxon>
    </lineage>
</organism>
<evidence type="ECO:0000256" key="8">
    <source>
        <dbReference type="SAM" id="Phobius"/>
    </source>
</evidence>
<feature type="transmembrane region" description="Helical" evidence="8">
    <location>
        <begin position="1383"/>
        <end position="1407"/>
    </location>
</feature>
<dbReference type="InterPro" id="IPR000998">
    <property type="entry name" value="MAM_dom"/>
</dbReference>
<keyword evidence="4 6" id="KW-1015">Disulfide bond</keyword>
<dbReference type="PROSITE" id="PS01209">
    <property type="entry name" value="LDLRA_1"/>
    <property type="match status" value="6"/>
</dbReference>
<feature type="compositionally biased region" description="Polar residues" evidence="7">
    <location>
        <begin position="1787"/>
        <end position="1802"/>
    </location>
</feature>
<reference evidence="12 13" key="1">
    <citation type="submission" date="2019-06" db="EMBL/GenBank/DDBJ databases">
        <title>Draft genomes of female and male turbot (Scophthalmus maximus).</title>
        <authorList>
            <person name="Xu H."/>
            <person name="Xu X.-W."/>
            <person name="Shao C."/>
            <person name="Chen S."/>
        </authorList>
    </citation>
    <scope>NUCLEOTIDE SEQUENCE [LARGE SCALE GENOMIC DNA]</scope>
    <source>
        <strain evidence="12">Ysfricsl-2016a</strain>
        <tissue evidence="12">Blood</tissue>
    </source>
</reference>
<dbReference type="PROSITE" id="PS50060">
    <property type="entry name" value="MAM_2"/>
    <property type="match status" value="7"/>
</dbReference>
<dbReference type="SMART" id="SM00137">
    <property type="entry name" value="MAM"/>
    <property type="match status" value="4"/>
</dbReference>
<sequence>MTLLLFAFYLAFTPECAQGLTQGFTCTQGLCVPEDRVCDFTDNCGDGSDEKNCSRYKRCNFEEGFCDLIQSSDTLSEWTRTTEVHRLKHDHTNDSSAYFLSLLPVGGNRTTAFLTSPTFLPTPTCQMSFYYYVGATHGDLQVLVQTHPFGQSTVWTFSPPQMETWLQTVIPFSSNHSFQQVVIRGEFSADSEATEVLAIDDLSFSPGCLTVPASECDFEGGSCGWYELTLGDGFDWVRGSSEEVPPDYLDHPPPLDHSTNATEGISVGAADMYLRINGIHNNTVIWRTFYDQGTHWNQVTVQLGRITQPFQIALAKMSLGVFDGVSALDDITFKNCSMPVAVAECPLYTHFHCVHSNACVEHLQLCDLVDDCGDGSDEEGCSPEMQCNFEEGLCSWKQEQSGGDVFDWTQIQGPTPSFDTGPWKDHTLGTSHGHYLYIESSVPQKFKDTAVLLSRVFQPTHQRGKDPSKSRHRCVFRFHYHMFGSHVFCLAVYLRTTSTGRGHMLWVRYGDQGNLWHRKTLYLNSARPFQILIEGTVGDDFNGDIAIDDISFLDCVPYEGELPMLNTTIPVVTTPPPTVQPHSCPDGEFVCGAHGECVPQTKECDFRPDCSDSSDELNCVKELCDFERGDTCGWMSLDPSLVPIHAFLWSPDQGESIHDGEQYHRPINDHTLGTPEGWYMYADSSNGCYGQTSDLLTPVISSTGPHCTLIFWYHMSGFTVGSLQLLFRAKRGISYMGDVVIDDVSFIDCTPPLPSDQPCTLEQYACANGNCIPQDNLCDFINHCRDNSDEDPFICKGFSGRCNFEFDLCSWRQCRQDDFDWLIKAGSTPTVGTGPSSDHTLRDPSGHYLYLESSFPHSVGDIACISGPLLSRSSSQCKMRFYIHMSGDGIGTLSVFRKSEGNLHLLLNLTGDQGNYWQMREIPLSHTRDFQVMFEGKVGRSSKGDICLDDITFSPGCLLTSSARLEDNTPVPPAGSCPLGFLLCDNGRCFSPGQSCDFTDDCGDGTDEKDCGTSCSFEGGRCGWKSSLADNFDWTLGTGSVQSIRPPYDHTLMDENGHFVYLEATPVGLKGDKAHIRSSVWKESSPICKLSFWYYISHKASGTIRLLIKKENDLLEVWNKTGHQGNKWNRVEIPLRKLRNFEVIFEGIRSGDVSGGAALDDLEFIDCAPNAVAPASCPAVTDFVCHNGDCIESHLVCDNKADCADESDEINCAPFRVTFQTEVGGDMWTDIALDDISYTIECMVGGPVTPQPLTCGVDQFQCAYSFQCIPESWWCDGEPDCADQSDEKHCLTSVPGTLPPQDLCPTGYYQCSNSLCLPSILRCDSIPDCPDGEDEYSCPLLQCELGELVCEEGSRGCIPLQKRCDHSADCLPFQSDESSCHDVVYVGITIGLLLLVAGVAVCVLASYKEKCYLMTRSLDSLRCCCNHRWKRHGDSSRRKHELCTVEGNVGICCKTGPHLSVILLRGHIRTDKIIGSTAAMSLEGEATTTALEKMFGSRLHTIRPSHSLILHFAPTHWVLLPLDLQQASLCSLAFEVGCQTIDEKVNGNMASHTDHLNQAAALISSILTNAQQAPSPAGRSNFHSVDGEIATLFRQANSTDNGSRPQPSSNRHRVRQNFSSWAAGSRRRRPTSVEYHDSFNKDVILLPDPTWEFVCKQRSKHFLHENGHILSAFEFHKSWNQSTVFQQIRDEFKPRIPDDVSLQFLMACGNKLVKPKLKEGQELDGHMLHKVFRSKALYVKPSVAILVSLQVFVIQLCLKFLNTTNIIVSKSLFFSLDKRYNSDTDDQSSAAQEGPSTRSKSRANQLIEEGGAVMLDDTATPSLPLNCDLQTTISPPHTNNSSSSSLLPNQNASVDPVTSVTMMTSSVTVSSSTSVPTSDYSSYVTLMRDFSDLSSDDEDLNRAIVASLETEQAQATQMHNASAKEILSELAEKISTNIRCKFNINCSAVLDGAFRGFNRATYNPNATMNIKFSDDLGRNEEAVDLGGPRREFLHLLMEALMMSSMFEGSAYSQNLALDIPAHREDRYFLAGRAVAVSLVHGGPPPTFLSTTLFDCLAAGSHTTKPVMEDIADTDIYNQVKRVSQCSTFEDLIAATQPMQDYLANAGCLRPLRKIEDKEQLVRDIIMFQVVHRVEAPFQRFQEGLKTLGVLEKLQKNPDSFRPLFCHQQSGLTAEIMDDLFTIHLSSPGSNKRRAEEVVVPFWRDYLIDVEDPFLLVHVLLDTVNGARKIDIFLFSKDEEGPSKLEIILAFATGATVIPPIGFIPTPSIGFLHEEEYGDSAVSNLPIANTCINCLKLPLHSSYSVFKDKMDFAFANTHGFGRA</sequence>
<dbReference type="SMART" id="SM00192">
    <property type="entry name" value="LDLa"/>
    <property type="match status" value="9"/>
</dbReference>
<proteinExistence type="predicted"/>
<evidence type="ECO:0000256" key="7">
    <source>
        <dbReference type="SAM" id="MobiDB-lite"/>
    </source>
</evidence>
<name>A0A6A4SBG0_SCOMX</name>
<dbReference type="PANTHER" id="PTHR23282:SF140">
    <property type="entry name" value="MAM AND LDL-RECEPTOR CLASS A DOMAIN-CONTAINING PROTEIN 1"/>
    <property type="match status" value="1"/>
</dbReference>
<feature type="active site" description="Glycyl thioester intermediate" evidence="5">
    <location>
        <position position="2290"/>
    </location>
</feature>
<evidence type="ECO:0008006" key="14">
    <source>
        <dbReference type="Google" id="ProtNLM"/>
    </source>
</evidence>
<dbReference type="PRINTS" id="PR00261">
    <property type="entry name" value="LDLRECEPTOR"/>
</dbReference>
<feature type="disulfide bond" evidence="6">
    <location>
        <begin position="766"/>
        <end position="784"/>
    </location>
</feature>
<keyword evidence="3 5" id="KW-0833">Ubl conjugation pathway</keyword>
<dbReference type="InterPro" id="IPR002172">
    <property type="entry name" value="LDrepeatLR_classA_rpt"/>
</dbReference>
<dbReference type="InterPro" id="IPR013320">
    <property type="entry name" value="ConA-like_dom_sf"/>
</dbReference>
<dbReference type="CDD" id="cd00112">
    <property type="entry name" value="LDLa"/>
    <property type="match status" value="9"/>
</dbReference>
<dbReference type="SUPFAM" id="SSF57424">
    <property type="entry name" value="LDL receptor-like module"/>
    <property type="match status" value="8"/>
</dbReference>
<feature type="compositionally biased region" description="Polar residues" evidence="7">
    <location>
        <begin position="1595"/>
        <end position="1609"/>
    </location>
</feature>
<feature type="domain" description="MAM" evidence="10">
    <location>
        <begin position="1013"/>
        <end position="1169"/>
    </location>
</feature>
<evidence type="ECO:0000259" key="10">
    <source>
        <dbReference type="PROSITE" id="PS50060"/>
    </source>
</evidence>
<keyword evidence="1" id="KW-0808">Transferase</keyword>
<evidence type="ECO:0000256" key="5">
    <source>
        <dbReference type="PROSITE-ProRule" id="PRU00104"/>
    </source>
</evidence>
<keyword evidence="8" id="KW-0812">Transmembrane</keyword>
<keyword evidence="8" id="KW-1133">Transmembrane helix</keyword>
<dbReference type="SUPFAM" id="SSF49899">
    <property type="entry name" value="Concanavalin A-like lectins/glucanases"/>
    <property type="match status" value="6"/>
</dbReference>
<dbReference type="Gene3D" id="3.30.2410.10">
    <property type="entry name" value="Hect, E3 ligase catalytic domain"/>
    <property type="match status" value="1"/>
</dbReference>
<feature type="disulfide bond" evidence="6">
    <location>
        <begin position="1304"/>
        <end position="1316"/>
    </location>
</feature>
<dbReference type="Proteomes" id="UP000438429">
    <property type="component" value="Unassembled WGS sequence"/>
</dbReference>
<feature type="disulfide bond" evidence="6">
    <location>
        <begin position="366"/>
        <end position="381"/>
    </location>
</feature>
<protein>
    <recommendedName>
        <fullName evidence="14">MAM and LDL-receptor class A domain-containing protein 1</fullName>
    </recommendedName>
</protein>
<dbReference type="InterPro" id="IPR000569">
    <property type="entry name" value="HECT_dom"/>
</dbReference>
<feature type="domain" description="MAM" evidence="10">
    <location>
        <begin position="385"/>
        <end position="557"/>
    </location>
</feature>
<feature type="disulfide bond" evidence="6">
    <location>
        <begin position="604"/>
        <end position="619"/>
    </location>
</feature>
<feature type="domain" description="MAM" evidence="10">
    <location>
        <begin position="57"/>
        <end position="210"/>
    </location>
</feature>
<feature type="compositionally biased region" description="Low complexity" evidence="7">
    <location>
        <begin position="1831"/>
        <end position="1852"/>
    </location>
</feature>
<dbReference type="InterPro" id="IPR023415">
    <property type="entry name" value="LDLR_class-A_CS"/>
</dbReference>
<feature type="signal peptide" evidence="9">
    <location>
        <begin position="1"/>
        <end position="19"/>
    </location>
</feature>
<dbReference type="InterPro" id="IPR035983">
    <property type="entry name" value="Hect_E3_ubiquitin_ligase"/>
</dbReference>
<feature type="disulfide bond" evidence="6">
    <location>
        <begin position="984"/>
        <end position="1002"/>
    </location>
</feature>
<dbReference type="SUPFAM" id="SSF56204">
    <property type="entry name" value="Hect, E3 ligase catalytic domain"/>
    <property type="match status" value="1"/>
</dbReference>
<evidence type="ECO:0000256" key="9">
    <source>
        <dbReference type="SAM" id="SignalP"/>
    </source>
</evidence>
<feature type="domain" description="MAM" evidence="10">
    <location>
        <begin position="285"/>
        <end position="338"/>
    </location>
</feature>
<feature type="disulfide bond" evidence="6">
    <location>
        <begin position="38"/>
        <end position="53"/>
    </location>
</feature>
<feature type="domain" description="MAM" evidence="10">
    <location>
        <begin position="622"/>
        <end position="730"/>
    </location>
</feature>
<feature type="disulfide bond" evidence="6">
    <location>
        <begin position="26"/>
        <end position="44"/>
    </location>
</feature>
<feature type="chain" id="PRO_5025480990" description="MAM and LDL-receptor class A domain-containing protein 1" evidence="9">
    <location>
        <begin position="20"/>
        <end position="2322"/>
    </location>
</feature>
<evidence type="ECO:0000313" key="13">
    <source>
        <dbReference type="Proteomes" id="UP000438429"/>
    </source>
</evidence>
<feature type="region of interest" description="Disordered" evidence="7">
    <location>
        <begin position="1826"/>
        <end position="1852"/>
    </location>
</feature>